<dbReference type="AlphaFoldDB" id="A0A410DXR1"/>
<dbReference type="InterPro" id="IPR036105">
    <property type="entry name" value="DiNase_FeMo-co_biosyn_sf"/>
</dbReference>
<name>A0A410DXR1_9CLOT</name>
<dbReference type="SUPFAM" id="SSF53146">
    <property type="entry name" value="Nitrogenase accessory factor-like"/>
    <property type="match status" value="1"/>
</dbReference>
<dbReference type="Gene3D" id="3.30.420.130">
    <property type="entry name" value="Dinitrogenase iron-molybdenum cofactor biosynthesis domain"/>
    <property type="match status" value="1"/>
</dbReference>
<dbReference type="PANTHER" id="PTHR42983:SF1">
    <property type="entry name" value="IRON-MOLYBDENUM PROTEIN"/>
    <property type="match status" value="1"/>
</dbReference>
<dbReference type="InterPro" id="IPR033913">
    <property type="entry name" value="MTH1175_dom"/>
</dbReference>
<dbReference type="CDD" id="cd00851">
    <property type="entry name" value="MTH1175"/>
    <property type="match status" value="1"/>
</dbReference>
<dbReference type="PANTHER" id="PTHR42983">
    <property type="entry name" value="DINITROGENASE IRON-MOLYBDENUM COFACTOR PROTEIN-RELATED"/>
    <property type="match status" value="1"/>
</dbReference>
<evidence type="ECO:0000313" key="3">
    <source>
        <dbReference type="Proteomes" id="UP000286268"/>
    </source>
</evidence>
<evidence type="ECO:0000313" key="2">
    <source>
        <dbReference type="EMBL" id="QAA33845.1"/>
    </source>
</evidence>
<dbReference type="RefSeq" id="WP_128214565.1">
    <property type="nucleotide sequence ID" value="NZ_CP025746.1"/>
</dbReference>
<dbReference type="EMBL" id="CP025746">
    <property type="protein sequence ID" value="QAA33845.1"/>
    <property type="molecule type" value="Genomic_DNA"/>
</dbReference>
<protein>
    <submittedName>
        <fullName evidence="2">Diguanylate cyclase</fullName>
    </submittedName>
</protein>
<dbReference type="Proteomes" id="UP000286268">
    <property type="component" value="Chromosome"/>
</dbReference>
<sequence>MKIALPVNGDIINSHFGRSERFAFATIEEKKIVDIEVVSTEELVHNHDGLVNLFVHEGVEAVIANGIGQGAINAIKEKGFELIRGASGRYIDVLQQYIDGSLEDKNMVCSNHKKHSEKYLQIQLKIIGICISKNSYAYYFLLYRKNFVS</sequence>
<organism evidence="2 3">
    <name type="scientific">Clostridium manihotivorum</name>
    <dbReference type="NCBI Taxonomy" id="2320868"/>
    <lineage>
        <taxon>Bacteria</taxon>
        <taxon>Bacillati</taxon>
        <taxon>Bacillota</taxon>
        <taxon>Clostridia</taxon>
        <taxon>Eubacteriales</taxon>
        <taxon>Clostridiaceae</taxon>
        <taxon>Clostridium</taxon>
    </lineage>
</organism>
<dbReference type="OrthoDB" id="280278at2"/>
<feature type="domain" description="Dinitrogenase iron-molybdenum cofactor biosynthesis" evidence="1">
    <location>
        <begin position="9"/>
        <end position="98"/>
    </location>
</feature>
<dbReference type="Pfam" id="PF02579">
    <property type="entry name" value="Nitro_FeMo-Co"/>
    <property type="match status" value="1"/>
</dbReference>
<dbReference type="KEGG" id="cmah:C1I91_20640"/>
<dbReference type="InterPro" id="IPR003731">
    <property type="entry name" value="Di-Nase_FeMo-co_biosynth"/>
</dbReference>
<keyword evidence="3" id="KW-1185">Reference proteome</keyword>
<evidence type="ECO:0000259" key="1">
    <source>
        <dbReference type="Pfam" id="PF02579"/>
    </source>
</evidence>
<accession>A0A410DXR1</accession>
<reference evidence="2 3" key="1">
    <citation type="submission" date="2018-01" db="EMBL/GenBank/DDBJ databases">
        <title>Genome Sequencing and Assembly of Anaerobacter polyendosporus strain CT4.</title>
        <authorList>
            <person name="Tachaapaikoon C."/>
            <person name="Sutheeworapong S."/>
            <person name="Jenjaroenpun P."/>
            <person name="Wongsurawat T."/>
            <person name="Nookeaw I."/>
            <person name="Cheawchanlertfa P."/>
            <person name="Kosugi A."/>
            <person name="Cheevadhanarak S."/>
            <person name="Ratanakhanokchai K."/>
        </authorList>
    </citation>
    <scope>NUCLEOTIDE SEQUENCE [LARGE SCALE GENOMIC DNA]</scope>
    <source>
        <strain evidence="2 3">CT4</strain>
    </source>
</reference>
<proteinExistence type="predicted"/>
<gene>
    <name evidence="2" type="ORF">C1I91_20640</name>
</gene>